<dbReference type="NCBIfam" id="TIGR00830">
    <property type="entry name" value="PTBA"/>
    <property type="match status" value="1"/>
</dbReference>
<dbReference type="PANTHER" id="PTHR45008">
    <property type="entry name" value="PTS SYSTEM GLUCOSE-SPECIFIC EIIA COMPONENT"/>
    <property type="match status" value="1"/>
</dbReference>
<evidence type="ECO:0000259" key="7">
    <source>
        <dbReference type="PROSITE" id="PS51093"/>
    </source>
</evidence>
<evidence type="ECO:0000256" key="5">
    <source>
        <dbReference type="ARBA" id="ARBA00022683"/>
    </source>
</evidence>
<dbReference type="InterPro" id="IPR050890">
    <property type="entry name" value="PTS_EIIA_component"/>
</dbReference>
<keyword evidence="9" id="KW-1185">Reference proteome</keyword>
<keyword evidence="3" id="KW-0762">Sugar transport</keyword>
<comment type="subcellular location">
    <subcellularLocation>
        <location evidence="1">Cytoplasm</location>
    </subcellularLocation>
</comment>
<reference evidence="8" key="1">
    <citation type="submission" date="2022-04" db="EMBL/GenBank/DDBJ databases">
        <authorList>
            <person name="Criscuolo A."/>
        </authorList>
    </citation>
    <scope>NUCLEOTIDE SEQUENCE</scope>
    <source>
        <strain evidence="8">CIP111895</strain>
    </source>
</reference>
<comment type="caution">
    <text evidence="8">The sequence shown here is derived from an EMBL/GenBank/DDBJ whole genome shotgun (WGS) entry which is preliminary data.</text>
</comment>
<keyword evidence="5" id="KW-0598">Phosphotransferase system</keyword>
<dbReference type="PROSITE" id="PS00371">
    <property type="entry name" value="PTS_EIIA_TYPE_1_HIS"/>
    <property type="match status" value="1"/>
</dbReference>
<dbReference type="RefSeq" id="WP_248736146.1">
    <property type="nucleotide sequence ID" value="NZ_CALBWS010000021.1"/>
</dbReference>
<evidence type="ECO:0000256" key="4">
    <source>
        <dbReference type="ARBA" id="ARBA00022679"/>
    </source>
</evidence>
<dbReference type="SUPFAM" id="SSF51261">
    <property type="entry name" value="Duplicated hybrid motif"/>
    <property type="match status" value="1"/>
</dbReference>
<evidence type="ECO:0000256" key="1">
    <source>
        <dbReference type="ARBA" id="ARBA00004496"/>
    </source>
</evidence>
<dbReference type="Gene3D" id="2.70.70.10">
    <property type="entry name" value="Glucose Permease (Domain IIA)"/>
    <property type="match status" value="1"/>
</dbReference>
<dbReference type="PANTHER" id="PTHR45008:SF1">
    <property type="entry name" value="PTS SYSTEM GLUCOSE-SPECIFIC EIIA COMPONENT"/>
    <property type="match status" value="1"/>
</dbReference>
<keyword evidence="6" id="KW-0418">Kinase</keyword>
<evidence type="ECO:0000313" key="9">
    <source>
        <dbReference type="Proteomes" id="UP000838308"/>
    </source>
</evidence>
<dbReference type="Pfam" id="PF00358">
    <property type="entry name" value="PTS_EIIA_1"/>
    <property type="match status" value="1"/>
</dbReference>
<name>A0ABM9ET94_9BACI</name>
<keyword evidence="4" id="KW-0808">Transferase</keyword>
<dbReference type="Proteomes" id="UP000838308">
    <property type="component" value="Unassembled WGS sequence"/>
</dbReference>
<organism evidence="8 9">
    <name type="scientific">Neobacillus rhizosphaerae</name>
    <dbReference type="NCBI Taxonomy" id="2880965"/>
    <lineage>
        <taxon>Bacteria</taxon>
        <taxon>Bacillati</taxon>
        <taxon>Bacillota</taxon>
        <taxon>Bacilli</taxon>
        <taxon>Bacillales</taxon>
        <taxon>Bacillaceae</taxon>
        <taxon>Neobacillus</taxon>
    </lineage>
</organism>
<evidence type="ECO:0000313" key="8">
    <source>
        <dbReference type="EMBL" id="CAH2715868.1"/>
    </source>
</evidence>
<sequence>MFKSLFSSIKSSNSTGVTIVSPISGKAVHLEEVPDPAFSQKLVGEGIAIIPEEGKVVSPINGEVALIFPTKHAVGLVSEEGIEILIHIGIDTVSMEGEGFKTHVKQGDKVKVGDLLIEFSLDLVKEKATSTTTPIVITNFDRINHLELAPFESVKIKESTIMKIDIKP</sequence>
<feature type="domain" description="PTS EIIA type-1" evidence="7">
    <location>
        <begin position="35"/>
        <end position="139"/>
    </location>
</feature>
<dbReference type="InterPro" id="IPR011055">
    <property type="entry name" value="Dup_hybrid_motif"/>
</dbReference>
<dbReference type="EMBL" id="CALBWS010000021">
    <property type="protein sequence ID" value="CAH2715868.1"/>
    <property type="molecule type" value="Genomic_DNA"/>
</dbReference>
<accession>A0ABM9ET94</accession>
<evidence type="ECO:0000256" key="6">
    <source>
        <dbReference type="ARBA" id="ARBA00022777"/>
    </source>
</evidence>
<proteinExistence type="predicted"/>
<keyword evidence="2" id="KW-0813">Transport</keyword>
<dbReference type="PROSITE" id="PS51093">
    <property type="entry name" value="PTS_EIIA_TYPE_1"/>
    <property type="match status" value="1"/>
</dbReference>
<evidence type="ECO:0000256" key="2">
    <source>
        <dbReference type="ARBA" id="ARBA00022448"/>
    </source>
</evidence>
<gene>
    <name evidence="8" type="primary">crr_3</name>
    <name evidence="8" type="ORF">BACCIP111895_03052</name>
</gene>
<protein>
    <submittedName>
        <fullName evidence="8">PTS system glucose-specific EIIA component</fullName>
    </submittedName>
</protein>
<dbReference type="InterPro" id="IPR001127">
    <property type="entry name" value="PTS_EIIA_1_perm"/>
</dbReference>
<evidence type="ECO:0000256" key="3">
    <source>
        <dbReference type="ARBA" id="ARBA00022597"/>
    </source>
</evidence>